<comment type="caution">
    <text evidence="1">The sequence shown here is derived from an EMBL/GenBank/DDBJ whole genome shotgun (WGS) entry which is preliminary data.</text>
</comment>
<organism evidence="1 2">
    <name type="scientific">Leifsonia xyli subsp. xyli</name>
    <dbReference type="NCBI Taxonomy" id="59736"/>
    <lineage>
        <taxon>Bacteria</taxon>
        <taxon>Bacillati</taxon>
        <taxon>Actinomycetota</taxon>
        <taxon>Actinomycetes</taxon>
        <taxon>Micrococcales</taxon>
        <taxon>Microbacteriaceae</taxon>
        <taxon>Leifsonia</taxon>
    </lineage>
</organism>
<dbReference type="RefSeq" id="WP_041767907.1">
    <property type="nucleotide sequence ID" value="NZ_LNZG01000023.1"/>
</dbReference>
<dbReference type="EMBL" id="LNZG01000023">
    <property type="protein sequence ID" value="ODA89986.1"/>
    <property type="molecule type" value="Genomic_DNA"/>
</dbReference>
<evidence type="ECO:0000313" key="2">
    <source>
        <dbReference type="Proteomes" id="UP000094426"/>
    </source>
</evidence>
<dbReference type="AlphaFoldDB" id="A0A1E2SJF6"/>
<reference evidence="1 2" key="1">
    <citation type="submission" date="2015-11" db="EMBL/GenBank/DDBJ databases">
        <authorList>
            <person name="Zhang Y."/>
            <person name="Guo Z."/>
        </authorList>
    </citation>
    <scope>NUCLEOTIDE SEQUENCE [LARGE SCALE GENOMIC DNA]</scope>
    <source>
        <strain evidence="2">gdw1</strain>
    </source>
</reference>
<name>A0A1E2SJF6_LEIXY</name>
<proteinExistence type="predicted"/>
<dbReference type="OrthoDB" id="5124189at2"/>
<evidence type="ECO:0000313" key="1">
    <source>
        <dbReference type="EMBL" id="ODA89986.1"/>
    </source>
</evidence>
<evidence type="ECO:0008006" key="3">
    <source>
        <dbReference type="Google" id="ProtNLM"/>
    </source>
</evidence>
<accession>A0A1E2SJF6</accession>
<gene>
    <name evidence="1" type="ORF">ATY41_02795</name>
</gene>
<dbReference type="Proteomes" id="UP000094426">
    <property type="component" value="Unassembled WGS sequence"/>
</dbReference>
<sequence length="140" mass="15078">MIPAKVGKAVLDRDNHRCVLASFGCVWVGTVCDHRVGRGIGGGRGLDVPVNLVAACGVCNGLKESDTPFARECARRGLRIRRSHTTTQDLENAANIPVQYPDGTWWTLTSTTRCLLRADQAEELTTRHGLVGGYTTKGGT</sequence>
<protein>
    <recommendedName>
        <fullName evidence="3">HNH endonuclease</fullName>
    </recommendedName>
</protein>